<organism evidence="1 2">
    <name type="scientific">Poecilia reticulata</name>
    <name type="common">Guppy</name>
    <name type="synonym">Acanthophacelus reticulatus</name>
    <dbReference type="NCBI Taxonomy" id="8081"/>
    <lineage>
        <taxon>Eukaryota</taxon>
        <taxon>Metazoa</taxon>
        <taxon>Chordata</taxon>
        <taxon>Craniata</taxon>
        <taxon>Vertebrata</taxon>
        <taxon>Euteleostomi</taxon>
        <taxon>Actinopterygii</taxon>
        <taxon>Neopterygii</taxon>
        <taxon>Teleostei</taxon>
        <taxon>Neoteleostei</taxon>
        <taxon>Acanthomorphata</taxon>
        <taxon>Ovalentaria</taxon>
        <taxon>Atherinomorphae</taxon>
        <taxon>Cyprinodontiformes</taxon>
        <taxon>Poeciliidae</taxon>
        <taxon>Poeciliinae</taxon>
        <taxon>Poecilia</taxon>
    </lineage>
</organism>
<sequence length="58" mass="6727">MHFLQNAIKKDPLTATKGLRLQRSFTFLHENDPKHTTLLTSFSFMRLSPHQGDIMKIS</sequence>
<keyword evidence="2" id="KW-1185">Reference proteome</keyword>
<reference evidence="1" key="2">
    <citation type="submission" date="2025-08" db="UniProtKB">
        <authorList>
            <consortium name="Ensembl"/>
        </authorList>
    </citation>
    <scope>IDENTIFICATION</scope>
    <source>
        <strain evidence="1">Guanapo</strain>
    </source>
</reference>
<evidence type="ECO:0000313" key="1">
    <source>
        <dbReference type="Ensembl" id="ENSPREP00000033617.1"/>
    </source>
</evidence>
<name>A0A3P9QHJ9_POERE</name>
<evidence type="ECO:0000313" key="2">
    <source>
        <dbReference type="Proteomes" id="UP000242638"/>
    </source>
</evidence>
<accession>A0A3P9QHJ9</accession>
<reference evidence="2" key="1">
    <citation type="submission" date="2013-11" db="EMBL/GenBank/DDBJ databases">
        <title>The genomic landscape of the Guanapo guppy.</title>
        <authorList>
            <person name="Kuenstner A."/>
            <person name="Dreyer C."/>
        </authorList>
    </citation>
    <scope>NUCLEOTIDE SEQUENCE</scope>
    <source>
        <strain evidence="2">Guanapo</strain>
    </source>
</reference>
<proteinExistence type="predicted"/>
<dbReference type="Ensembl" id="ENSPRET00000033996.1">
    <property type="protein sequence ID" value="ENSPREP00000033617.1"/>
    <property type="gene ID" value="ENSPREG00000022782.1"/>
</dbReference>
<reference evidence="1" key="3">
    <citation type="submission" date="2025-09" db="UniProtKB">
        <authorList>
            <consortium name="Ensembl"/>
        </authorList>
    </citation>
    <scope>IDENTIFICATION</scope>
    <source>
        <strain evidence="1">Guanapo</strain>
    </source>
</reference>
<protein>
    <submittedName>
        <fullName evidence="1">Uncharacterized protein</fullName>
    </submittedName>
</protein>
<dbReference type="Proteomes" id="UP000242638">
    <property type="component" value="Unassembled WGS sequence"/>
</dbReference>
<dbReference type="AlphaFoldDB" id="A0A3P9QHJ9"/>